<dbReference type="EMBL" id="HBFQ01033299">
    <property type="protein sequence ID" value="CAD8849086.1"/>
    <property type="molecule type" value="Transcribed_RNA"/>
</dbReference>
<sequence>MFSNMRRLLPARAFPGAACFGKKRSLVDEPFWMCARGAAVLRNIQDSDRTKKKVTGRFGMEWVGGARPLEINALHNEVEQERKTVRAALEFSKYNPIVSGLGGEYFLRDDQKHPLTYFNIRKCPWGDPIVAVGSTSPQAREHRLIDNYLKERTRGFAVQIILDGRGVKAYFDPAFPHFKVRLGVGTKEKDLTEYCLRDPDCTVSINKAGLIVVVHGPTKERVGVLAYRLMKKMQPRLMPYTGKGAHFAFHEPKRKAVRKK</sequence>
<organism evidence="1">
    <name type="scientific">Noctiluca scintillans</name>
    <name type="common">Sea sparkle</name>
    <name type="synonym">Red tide dinoflagellate</name>
    <dbReference type="NCBI Taxonomy" id="2966"/>
    <lineage>
        <taxon>Eukaryota</taxon>
        <taxon>Sar</taxon>
        <taxon>Alveolata</taxon>
        <taxon>Dinophyceae</taxon>
        <taxon>Noctilucales</taxon>
        <taxon>Noctilucaceae</taxon>
        <taxon>Noctiluca</taxon>
    </lineage>
</organism>
<gene>
    <name evidence="1" type="ORF">NSCI0253_LOCUS23436</name>
</gene>
<proteinExistence type="predicted"/>
<dbReference type="AlphaFoldDB" id="A0A7S1ABS2"/>
<name>A0A7S1ABS2_NOCSC</name>
<evidence type="ECO:0000313" key="1">
    <source>
        <dbReference type="EMBL" id="CAD8849086.1"/>
    </source>
</evidence>
<protein>
    <submittedName>
        <fullName evidence="1">Uncharacterized protein</fullName>
    </submittedName>
</protein>
<reference evidence="1" key="1">
    <citation type="submission" date="2021-01" db="EMBL/GenBank/DDBJ databases">
        <authorList>
            <person name="Corre E."/>
            <person name="Pelletier E."/>
            <person name="Niang G."/>
            <person name="Scheremetjew M."/>
            <person name="Finn R."/>
            <person name="Kale V."/>
            <person name="Holt S."/>
            <person name="Cochrane G."/>
            <person name="Meng A."/>
            <person name="Brown T."/>
            <person name="Cohen L."/>
        </authorList>
    </citation>
    <scope>NUCLEOTIDE SEQUENCE</scope>
</reference>
<accession>A0A7S1ABS2</accession>